<evidence type="ECO:0000256" key="6">
    <source>
        <dbReference type="ARBA" id="ARBA00023136"/>
    </source>
</evidence>
<keyword evidence="6 7" id="KW-0472">Membrane</keyword>
<evidence type="ECO:0000256" key="4">
    <source>
        <dbReference type="ARBA" id="ARBA00022692"/>
    </source>
</evidence>
<comment type="caution">
    <text evidence="8">The sequence shown here is derived from an EMBL/GenBank/DDBJ whole genome shotgun (WGS) entry which is preliminary data.</text>
</comment>
<evidence type="ECO:0000256" key="7">
    <source>
        <dbReference type="RuleBase" id="RU363107"/>
    </source>
</evidence>
<dbReference type="InterPro" id="IPR004895">
    <property type="entry name" value="Prenylated_rab_accept_PRA1"/>
</dbReference>
<evidence type="ECO:0000256" key="2">
    <source>
        <dbReference type="ARBA" id="ARBA00004141"/>
    </source>
</evidence>
<evidence type="ECO:0000313" key="9">
    <source>
        <dbReference type="Proteomes" id="UP001054889"/>
    </source>
</evidence>
<protein>
    <recommendedName>
        <fullName evidence="7">PRA1 family protein</fullName>
    </recommendedName>
</protein>
<dbReference type="PANTHER" id="PTHR19317">
    <property type="entry name" value="PRENYLATED RAB ACCEPTOR 1-RELATED"/>
    <property type="match status" value="1"/>
</dbReference>
<comment type="subcellular location">
    <subcellularLocation>
        <location evidence="2 7">Membrane</location>
        <topology evidence="2 7">Multi-pass membrane protein</topology>
    </subcellularLocation>
</comment>
<sequence length="216" mass="24284">MLFGRTFIDREMLLDLVVTSFLAFFHTFMALLIISSLLVGGSIIAAHGAFRVPKDLFLDDPSAAFNGKHHQHAALLPRHAWIWCLMMAFSLLAHTFSVLLLLTILGAWYFLYFFRASDQPVMLFGRTFTDHETLLGLVVASFLAFFHTFMALLIISSLLVGGSIIAAHGAFRVPKDLFLDDPSAASNGKHHQHAALLPRHAWIWCLMMDCKFLYLC</sequence>
<comment type="function">
    <text evidence="1 7">May be involved in both secretory and endocytic intracellular trafficking in the endosomal/prevacuolar compartments.</text>
</comment>
<organism evidence="8 9">
    <name type="scientific">Eleusine coracana subsp. coracana</name>
    <dbReference type="NCBI Taxonomy" id="191504"/>
    <lineage>
        <taxon>Eukaryota</taxon>
        <taxon>Viridiplantae</taxon>
        <taxon>Streptophyta</taxon>
        <taxon>Embryophyta</taxon>
        <taxon>Tracheophyta</taxon>
        <taxon>Spermatophyta</taxon>
        <taxon>Magnoliopsida</taxon>
        <taxon>Liliopsida</taxon>
        <taxon>Poales</taxon>
        <taxon>Poaceae</taxon>
        <taxon>PACMAD clade</taxon>
        <taxon>Chloridoideae</taxon>
        <taxon>Cynodonteae</taxon>
        <taxon>Eleusininae</taxon>
        <taxon>Eleusine</taxon>
    </lineage>
</organism>
<dbReference type="Pfam" id="PF03208">
    <property type="entry name" value="PRA1"/>
    <property type="match status" value="2"/>
</dbReference>
<dbReference type="EMBL" id="BQKI01000008">
    <property type="protein sequence ID" value="GJM99844.1"/>
    <property type="molecule type" value="Genomic_DNA"/>
</dbReference>
<dbReference type="GO" id="GO:0005794">
    <property type="term" value="C:Golgi apparatus"/>
    <property type="evidence" value="ECO:0007669"/>
    <property type="project" value="TreeGrafter"/>
</dbReference>
<gene>
    <name evidence="8" type="primary">ga16982</name>
    <name evidence="8" type="ORF">PR202_ga16982</name>
</gene>
<proteinExistence type="inferred from homology"/>
<dbReference type="GO" id="GO:0016192">
    <property type="term" value="P:vesicle-mediated transport"/>
    <property type="evidence" value="ECO:0007669"/>
    <property type="project" value="TreeGrafter"/>
</dbReference>
<feature type="transmembrane region" description="Helical" evidence="7">
    <location>
        <begin position="81"/>
        <end position="114"/>
    </location>
</feature>
<dbReference type="PANTHER" id="PTHR19317:SF12">
    <property type="entry name" value="PRA1 FAMILY PROTEIN"/>
    <property type="match status" value="1"/>
</dbReference>
<dbReference type="AlphaFoldDB" id="A0AAV5CPP4"/>
<dbReference type="GO" id="GO:0016020">
    <property type="term" value="C:membrane"/>
    <property type="evidence" value="ECO:0007669"/>
    <property type="project" value="UniProtKB-SubCell"/>
</dbReference>
<evidence type="ECO:0000256" key="5">
    <source>
        <dbReference type="ARBA" id="ARBA00022989"/>
    </source>
</evidence>
<keyword evidence="7" id="KW-0813">Transport</keyword>
<keyword evidence="5 7" id="KW-1133">Transmembrane helix</keyword>
<reference evidence="8" key="1">
    <citation type="journal article" date="2018" name="DNA Res.">
        <title>Multiple hybrid de novo genome assembly of finger millet, an orphan allotetraploid crop.</title>
        <authorList>
            <person name="Hatakeyama M."/>
            <person name="Aluri S."/>
            <person name="Balachadran M.T."/>
            <person name="Sivarajan S.R."/>
            <person name="Patrignani A."/>
            <person name="Gruter S."/>
            <person name="Poveda L."/>
            <person name="Shimizu-Inatsugi R."/>
            <person name="Baeten J."/>
            <person name="Francoijs K.J."/>
            <person name="Nataraja K.N."/>
            <person name="Reddy Y.A.N."/>
            <person name="Phadnis S."/>
            <person name="Ravikumar R.L."/>
            <person name="Schlapbach R."/>
            <person name="Sreeman S.M."/>
            <person name="Shimizu K.K."/>
        </authorList>
    </citation>
    <scope>NUCLEOTIDE SEQUENCE</scope>
</reference>
<name>A0AAV5CPP4_ELECO</name>
<keyword evidence="9" id="KW-1185">Reference proteome</keyword>
<evidence type="ECO:0000256" key="3">
    <source>
        <dbReference type="ARBA" id="ARBA00006483"/>
    </source>
</evidence>
<evidence type="ECO:0000256" key="1">
    <source>
        <dbReference type="ARBA" id="ARBA00002501"/>
    </source>
</evidence>
<evidence type="ECO:0000313" key="8">
    <source>
        <dbReference type="EMBL" id="GJM99844.1"/>
    </source>
</evidence>
<comment type="similarity">
    <text evidence="3 7">Belongs to the PRA1 family.</text>
</comment>
<keyword evidence="4 7" id="KW-0812">Transmembrane</keyword>
<dbReference type="Proteomes" id="UP001054889">
    <property type="component" value="Unassembled WGS sequence"/>
</dbReference>
<feature type="transmembrane region" description="Helical" evidence="7">
    <location>
        <begin position="20"/>
        <end position="46"/>
    </location>
</feature>
<accession>A0AAV5CPP4</accession>
<feature type="transmembrane region" description="Helical" evidence="7">
    <location>
        <begin position="134"/>
        <end position="167"/>
    </location>
</feature>
<dbReference type="GO" id="GO:0005783">
    <property type="term" value="C:endoplasmic reticulum"/>
    <property type="evidence" value="ECO:0007669"/>
    <property type="project" value="TreeGrafter"/>
</dbReference>
<reference evidence="8" key="2">
    <citation type="submission" date="2021-12" db="EMBL/GenBank/DDBJ databases">
        <title>Resequencing data analysis of finger millet.</title>
        <authorList>
            <person name="Hatakeyama M."/>
            <person name="Aluri S."/>
            <person name="Balachadran M.T."/>
            <person name="Sivarajan S.R."/>
            <person name="Poveda L."/>
            <person name="Shimizu-Inatsugi R."/>
            <person name="Schlapbach R."/>
            <person name="Sreeman S.M."/>
            <person name="Shimizu K.K."/>
        </authorList>
    </citation>
    <scope>NUCLEOTIDE SEQUENCE</scope>
</reference>